<comment type="caution">
    <text evidence="3">The sequence shown here is derived from an EMBL/GenBank/DDBJ whole genome shotgun (WGS) entry which is preliminary data.</text>
</comment>
<dbReference type="Proteomes" id="UP000238493">
    <property type="component" value="Unassembled WGS sequence"/>
</dbReference>
<dbReference type="EMBL" id="PTRC01000008">
    <property type="protein sequence ID" value="PQA74761.1"/>
    <property type="molecule type" value="Genomic_DNA"/>
</dbReference>
<accession>A0A2S7J3D2</accession>
<proteinExistence type="predicted"/>
<dbReference type="SUPFAM" id="SSF51445">
    <property type="entry name" value="(Trans)glycosidases"/>
    <property type="match status" value="1"/>
</dbReference>
<evidence type="ECO:0000256" key="1">
    <source>
        <dbReference type="SAM" id="SignalP"/>
    </source>
</evidence>
<dbReference type="OrthoDB" id="8108447at2"/>
<feature type="domain" description="Apiosidase-like catalytic" evidence="2">
    <location>
        <begin position="33"/>
        <end position="336"/>
    </location>
</feature>
<dbReference type="RefSeq" id="WP_104754406.1">
    <property type="nucleotide sequence ID" value="NZ_JBHEEO010000009.1"/>
</dbReference>
<feature type="chain" id="PRO_5015758493" description="Apiosidase-like catalytic domain-containing protein" evidence="1">
    <location>
        <begin position="24"/>
        <end position="441"/>
    </location>
</feature>
<organism evidence="3 4">
    <name type="scientific">Brucella oryzae</name>
    <dbReference type="NCBI Taxonomy" id="335286"/>
    <lineage>
        <taxon>Bacteria</taxon>
        <taxon>Pseudomonadati</taxon>
        <taxon>Pseudomonadota</taxon>
        <taxon>Alphaproteobacteria</taxon>
        <taxon>Hyphomicrobiales</taxon>
        <taxon>Brucellaceae</taxon>
        <taxon>Brucella/Ochrobactrum group</taxon>
        <taxon>Brucella</taxon>
    </lineage>
</organism>
<name>A0A2S7J3D2_9HYPH</name>
<evidence type="ECO:0000313" key="4">
    <source>
        <dbReference type="Proteomes" id="UP000238493"/>
    </source>
</evidence>
<dbReference type="InterPro" id="IPR017853">
    <property type="entry name" value="GH"/>
</dbReference>
<dbReference type="PANTHER" id="PTHR37836">
    <property type="entry name" value="LMO1036 PROTEIN"/>
    <property type="match status" value="1"/>
</dbReference>
<dbReference type="InterPro" id="IPR025277">
    <property type="entry name" value="Apiosidase-like_cat_dom"/>
</dbReference>
<protein>
    <recommendedName>
        <fullName evidence="2">Apiosidase-like catalytic domain-containing protein</fullName>
    </recommendedName>
</protein>
<gene>
    <name evidence="3" type="ORF">C3731_03915</name>
</gene>
<keyword evidence="4" id="KW-1185">Reference proteome</keyword>
<dbReference type="AlphaFoldDB" id="A0A2S7J3D2"/>
<sequence length="441" mass="49138">MKHLVKALIATVLLAIATGVSHAADPFPIRVGQDRRIFEDATGKPFLLQGDTAWSLIAELTREDVEIYLQDRRKRGFNAILVNLVEHQFSRHPPANAYGEKPFNGEAFVDLNPKYFDHAAWVIGRAEELGFVVLLAPAYLGVSGGDQGWFRSIETAGPQKMRIYGQKIAERFRQYPNIVWVLGGDFNTPDEKLVSSMAEGITKVSPSSLKTVHPSPETNTAELWGKYSWFSFDTFYSYKDIHTGMLERTAEDIMMPVILLETFYEKEWESTPQSIRRNAYGALLAGAAGQFFGNNPIWHFSSSGLFAYDGTWRDALNSPAARSMAVMKALFEKLPWPQLQPDRESRIAVDPESYASSLPDGALSVIYGDADGFAVQKDIVREGWKAVWFDPVSGAFADADQPKFDGAIAIYKPKQAQNAGGETDWLLLIGSAARLQDIQKR</sequence>
<feature type="signal peptide" evidence="1">
    <location>
        <begin position="1"/>
        <end position="23"/>
    </location>
</feature>
<evidence type="ECO:0000313" key="3">
    <source>
        <dbReference type="EMBL" id="PQA74761.1"/>
    </source>
</evidence>
<evidence type="ECO:0000259" key="2">
    <source>
        <dbReference type="Pfam" id="PF13204"/>
    </source>
</evidence>
<reference evidence="3 4" key="1">
    <citation type="submission" date="2018-02" db="EMBL/GenBank/DDBJ databases">
        <title>Draft genome sequence of Ochrobactrum oryzae found in Brazil.</title>
        <authorList>
            <person name="Cerdeira L."/>
            <person name="Andrade F."/>
            <person name="Zacariotto T."/>
            <person name="Barbosa B."/>
            <person name="Santos S."/>
            <person name="Cassetari V."/>
            <person name="Lincopan N."/>
        </authorList>
    </citation>
    <scope>NUCLEOTIDE SEQUENCE [LARGE SCALE GENOMIC DNA]</scope>
    <source>
        <strain evidence="3 4">OA447</strain>
    </source>
</reference>
<dbReference type="Pfam" id="PF13204">
    <property type="entry name" value="Apiosidase"/>
    <property type="match status" value="1"/>
</dbReference>
<keyword evidence="1" id="KW-0732">Signal</keyword>
<dbReference type="Gene3D" id="3.20.20.80">
    <property type="entry name" value="Glycosidases"/>
    <property type="match status" value="1"/>
</dbReference>
<dbReference type="PANTHER" id="PTHR37836:SF2">
    <property type="entry name" value="DUF4038 DOMAIN-CONTAINING PROTEIN"/>
    <property type="match status" value="1"/>
</dbReference>